<evidence type="ECO:0000313" key="2">
    <source>
        <dbReference type="EMBL" id="EFJ22417.1"/>
    </source>
</evidence>
<accession>D8S056</accession>
<dbReference type="HOGENOM" id="CLU_1274133_0_0_1"/>
<feature type="signal peptide" evidence="1">
    <location>
        <begin position="1"/>
        <end position="21"/>
    </location>
</feature>
<organism evidence="3">
    <name type="scientific">Selaginella moellendorffii</name>
    <name type="common">Spikemoss</name>
    <dbReference type="NCBI Taxonomy" id="88036"/>
    <lineage>
        <taxon>Eukaryota</taxon>
        <taxon>Viridiplantae</taxon>
        <taxon>Streptophyta</taxon>
        <taxon>Embryophyta</taxon>
        <taxon>Tracheophyta</taxon>
        <taxon>Lycopodiopsida</taxon>
        <taxon>Selaginellales</taxon>
        <taxon>Selaginellaceae</taxon>
        <taxon>Selaginella</taxon>
    </lineage>
</organism>
<proteinExistence type="predicted"/>
<keyword evidence="3" id="KW-1185">Reference proteome</keyword>
<dbReference type="STRING" id="88036.D8S056"/>
<dbReference type="EMBL" id="GL377596">
    <property type="protein sequence ID" value="EFJ22417.1"/>
    <property type="molecule type" value="Genomic_DNA"/>
</dbReference>
<dbReference type="Proteomes" id="UP000001514">
    <property type="component" value="Unassembled WGS sequence"/>
</dbReference>
<sequence>MGMLSLSISFCPALSLPIVNSEFYGSQAVPNQYFAFSLLYSSISDTVVASLLREVPHARNICWRLLLLLLHSWCSNSNQRKRGFGIVSQLFLYPDFGNELSKFIRCDVHDEDSHVKEIVHVTLIEAKEIFKPIDYVEYRGSKEDNHVWLSDKRRFDKATQHKAIGALEKFAEATGNDLPADMKSLKPEYCKLTAKYVTLSFLKCSDGRTRGALMLLS</sequence>
<name>D8S056_SELML</name>
<evidence type="ECO:0000313" key="3">
    <source>
        <dbReference type="Proteomes" id="UP000001514"/>
    </source>
</evidence>
<feature type="chain" id="PRO_5003122302" evidence="1">
    <location>
        <begin position="22"/>
        <end position="217"/>
    </location>
</feature>
<evidence type="ECO:0000256" key="1">
    <source>
        <dbReference type="SAM" id="SignalP"/>
    </source>
</evidence>
<protein>
    <submittedName>
        <fullName evidence="2">Uncharacterized protein</fullName>
    </submittedName>
</protein>
<dbReference type="AlphaFoldDB" id="D8S056"/>
<reference evidence="2 3" key="1">
    <citation type="journal article" date="2011" name="Science">
        <title>The Selaginella genome identifies genetic changes associated with the evolution of vascular plants.</title>
        <authorList>
            <person name="Banks J.A."/>
            <person name="Nishiyama T."/>
            <person name="Hasebe M."/>
            <person name="Bowman J.L."/>
            <person name="Gribskov M."/>
            <person name="dePamphilis C."/>
            <person name="Albert V.A."/>
            <person name="Aono N."/>
            <person name="Aoyama T."/>
            <person name="Ambrose B.A."/>
            <person name="Ashton N.W."/>
            <person name="Axtell M.J."/>
            <person name="Barker E."/>
            <person name="Barker M.S."/>
            <person name="Bennetzen J.L."/>
            <person name="Bonawitz N.D."/>
            <person name="Chapple C."/>
            <person name="Cheng C."/>
            <person name="Correa L.G."/>
            <person name="Dacre M."/>
            <person name="DeBarry J."/>
            <person name="Dreyer I."/>
            <person name="Elias M."/>
            <person name="Engstrom E.M."/>
            <person name="Estelle M."/>
            <person name="Feng L."/>
            <person name="Finet C."/>
            <person name="Floyd S.K."/>
            <person name="Frommer W.B."/>
            <person name="Fujita T."/>
            <person name="Gramzow L."/>
            <person name="Gutensohn M."/>
            <person name="Harholt J."/>
            <person name="Hattori M."/>
            <person name="Heyl A."/>
            <person name="Hirai T."/>
            <person name="Hiwatashi Y."/>
            <person name="Ishikawa M."/>
            <person name="Iwata M."/>
            <person name="Karol K.G."/>
            <person name="Koehler B."/>
            <person name="Kolukisaoglu U."/>
            <person name="Kubo M."/>
            <person name="Kurata T."/>
            <person name="Lalonde S."/>
            <person name="Li K."/>
            <person name="Li Y."/>
            <person name="Litt A."/>
            <person name="Lyons E."/>
            <person name="Manning G."/>
            <person name="Maruyama T."/>
            <person name="Michael T.P."/>
            <person name="Mikami K."/>
            <person name="Miyazaki S."/>
            <person name="Morinaga S."/>
            <person name="Murata T."/>
            <person name="Mueller-Roeber B."/>
            <person name="Nelson D.R."/>
            <person name="Obara M."/>
            <person name="Oguri Y."/>
            <person name="Olmstead R.G."/>
            <person name="Onodera N."/>
            <person name="Petersen B.L."/>
            <person name="Pils B."/>
            <person name="Prigge M."/>
            <person name="Rensing S.A."/>
            <person name="Riano-Pachon D.M."/>
            <person name="Roberts A.W."/>
            <person name="Sato Y."/>
            <person name="Scheller H.V."/>
            <person name="Schulz B."/>
            <person name="Schulz C."/>
            <person name="Shakirov E.V."/>
            <person name="Shibagaki N."/>
            <person name="Shinohara N."/>
            <person name="Shippen D.E."/>
            <person name="Soerensen I."/>
            <person name="Sotooka R."/>
            <person name="Sugimoto N."/>
            <person name="Sugita M."/>
            <person name="Sumikawa N."/>
            <person name="Tanurdzic M."/>
            <person name="Theissen G."/>
            <person name="Ulvskov P."/>
            <person name="Wakazuki S."/>
            <person name="Weng J.K."/>
            <person name="Willats W.W."/>
            <person name="Wipf D."/>
            <person name="Wolf P.G."/>
            <person name="Yang L."/>
            <person name="Zimmer A.D."/>
            <person name="Zhu Q."/>
            <person name="Mitros T."/>
            <person name="Hellsten U."/>
            <person name="Loque D."/>
            <person name="Otillar R."/>
            <person name="Salamov A."/>
            <person name="Schmutz J."/>
            <person name="Shapiro H."/>
            <person name="Lindquist E."/>
            <person name="Lucas S."/>
            <person name="Rokhsar D."/>
            <person name="Grigoriev I.V."/>
        </authorList>
    </citation>
    <scope>NUCLEOTIDE SEQUENCE [LARGE SCALE GENOMIC DNA]</scope>
</reference>
<dbReference type="InParanoid" id="D8S056"/>
<gene>
    <name evidence="2" type="ORF">SELMODRAFT_416705</name>
</gene>
<dbReference type="KEGG" id="smo:SELMODRAFT_416705"/>
<dbReference type="Gramene" id="EFJ22417">
    <property type="protein sequence ID" value="EFJ22417"/>
    <property type="gene ID" value="SELMODRAFT_416705"/>
</dbReference>
<keyword evidence="1" id="KW-0732">Signal</keyword>